<comment type="caution">
    <text evidence="1">The sequence shown here is derived from an EMBL/GenBank/DDBJ whole genome shotgun (WGS) entry which is preliminary data.</text>
</comment>
<evidence type="ECO:0000313" key="2">
    <source>
        <dbReference type="Proteomes" id="UP001369086"/>
    </source>
</evidence>
<evidence type="ECO:0000313" key="1">
    <source>
        <dbReference type="EMBL" id="KAK6493456.1"/>
    </source>
</evidence>
<dbReference type="PANTHER" id="PTHR37162">
    <property type="entry name" value="HAT FAMILY DIMERISATION DOMAINCONTAINING PROTEIN-RELATED"/>
    <property type="match status" value="1"/>
</dbReference>
<name>A0ABR1A9Y5_HUSHU</name>
<accession>A0ABR1A9Y5</accession>
<protein>
    <recommendedName>
        <fullName evidence="3">C2H2-type domain-containing protein</fullName>
    </recommendedName>
</protein>
<dbReference type="PANTHER" id="PTHR37162:SF1">
    <property type="entry name" value="BED-TYPE DOMAIN-CONTAINING PROTEIN"/>
    <property type="match status" value="1"/>
</dbReference>
<dbReference type="Proteomes" id="UP001369086">
    <property type="component" value="Unassembled WGS sequence"/>
</dbReference>
<evidence type="ECO:0008006" key="3">
    <source>
        <dbReference type="Google" id="ProtNLM"/>
    </source>
</evidence>
<keyword evidence="2" id="KW-1185">Reference proteome</keyword>
<sequence length="147" mass="16841">MEKDFTRVNKVHDNIFKARCTVCRKEFSISHGRVCDLRQHEAGGGHAHNCRTRRTNQAIQLFFVPERSPEADKITAPELANVYHTVKHNMSYNSTDCALKLAQKMFSDSYICKRLACGRTKSESLVKDVLAPKAVADFIQTFIHQWE</sequence>
<gene>
    <name evidence="1" type="ORF">HHUSO_G3049</name>
</gene>
<dbReference type="EMBL" id="JAHFZB010000002">
    <property type="protein sequence ID" value="KAK6493456.1"/>
    <property type="molecule type" value="Genomic_DNA"/>
</dbReference>
<organism evidence="1 2">
    <name type="scientific">Huso huso</name>
    <name type="common">Beluga</name>
    <name type="synonym">Acipenser huso</name>
    <dbReference type="NCBI Taxonomy" id="61971"/>
    <lineage>
        <taxon>Eukaryota</taxon>
        <taxon>Metazoa</taxon>
        <taxon>Chordata</taxon>
        <taxon>Craniata</taxon>
        <taxon>Vertebrata</taxon>
        <taxon>Euteleostomi</taxon>
        <taxon>Actinopterygii</taxon>
        <taxon>Chondrostei</taxon>
        <taxon>Acipenseriformes</taxon>
        <taxon>Acipenseridae</taxon>
        <taxon>Huso</taxon>
    </lineage>
</organism>
<reference evidence="1 2" key="1">
    <citation type="submission" date="2021-05" db="EMBL/GenBank/DDBJ databases">
        <authorList>
            <person name="Zahm M."/>
            <person name="Klopp C."/>
            <person name="Cabau C."/>
            <person name="Kuhl H."/>
            <person name="Suciu R."/>
            <person name="Ciorpac M."/>
            <person name="Holostenco D."/>
            <person name="Gessner J."/>
            <person name="Wuertz S."/>
            <person name="Hohne C."/>
            <person name="Stock M."/>
            <person name="Gislard M."/>
            <person name="Lluch J."/>
            <person name="Milhes M."/>
            <person name="Lampietro C."/>
            <person name="Lopez Roques C."/>
            <person name="Donnadieu C."/>
            <person name="Du K."/>
            <person name="Schartl M."/>
            <person name="Guiguen Y."/>
        </authorList>
    </citation>
    <scope>NUCLEOTIDE SEQUENCE [LARGE SCALE GENOMIC DNA]</scope>
    <source>
        <strain evidence="1">Hh-F2</strain>
        <tissue evidence="1">Blood</tissue>
    </source>
</reference>
<proteinExistence type="predicted"/>